<keyword evidence="5 13" id="KW-0808">Transferase</keyword>
<dbReference type="CDD" id="cd00075">
    <property type="entry name" value="HATPase"/>
    <property type="match status" value="1"/>
</dbReference>
<dbReference type="Proteomes" id="UP001250791">
    <property type="component" value="Unassembled WGS sequence"/>
</dbReference>
<evidence type="ECO:0000256" key="7">
    <source>
        <dbReference type="ARBA" id="ARBA00022741"/>
    </source>
</evidence>
<evidence type="ECO:0000256" key="1">
    <source>
        <dbReference type="ARBA" id="ARBA00000085"/>
    </source>
</evidence>
<dbReference type="RefSeq" id="WP_310234379.1">
    <property type="nucleotide sequence ID" value="NZ_JAVDUP010000007.1"/>
</dbReference>
<dbReference type="PIRSF" id="PIRSF036431">
    <property type="entry name" value="STHK_DctB"/>
    <property type="match status" value="1"/>
</dbReference>
<keyword evidence="8 13" id="KW-0418">Kinase</keyword>
<keyword evidence="12 13" id="KW-0472">Membrane</keyword>
<reference evidence="16 17" key="1">
    <citation type="submission" date="2023-07" db="EMBL/GenBank/DDBJ databases">
        <title>Sorghum-associated microbial communities from plants grown in Nebraska, USA.</title>
        <authorList>
            <person name="Schachtman D."/>
        </authorList>
    </citation>
    <scope>NUCLEOTIDE SEQUENCE [LARGE SCALE GENOMIC DNA]</scope>
    <source>
        <strain evidence="16 17">3199</strain>
    </source>
</reference>
<dbReference type="Gene3D" id="3.30.450.20">
    <property type="entry name" value="PAS domain"/>
    <property type="match status" value="2"/>
</dbReference>
<comment type="caution">
    <text evidence="13">Lacks conserved residue(s) required for the propagation of feature annotation.</text>
</comment>
<dbReference type="InterPro" id="IPR017055">
    <property type="entry name" value="Sig_transdc_His_kinase_DctB"/>
</dbReference>
<feature type="domain" description="Histidine kinase" evidence="15">
    <location>
        <begin position="414"/>
        <end position="624"/>
    </location>
</feature>
<evidence type="ECO:0000256" key="8">
    <source>
        <dbReference type="ARBA" id="ARBA00022777"/>
    </source>
</evidence>
<evidence type="ECO:0000256" key="2">
    <source>
        <dbReference type="ARBA" id="ARBA00004651"/>
    </source>
</evidence>
<dbReference type="PRINTS" id="PR00344">
    <property type="entry name" value="BCTRLSENSOR"/>
</dbReference>
<dbReference type="SUPFAM" id="SSF103190">
    <property type="entry name" value="Sensory domain-like"/>
    <property type="match status" value="1"/>
</dbReference>
<keyword evidence="6 13" id="KW-0812">Transmembrane</keyword>
<evidence type="ECO:0000256" key="11">
    <source>
        <dbReference type="ARBA" id="ARBA00023012"/>
    </source>
</evidence>
<gene>
    <name evidence="16" type="ORF">J2W52_004879</name>
</gene>
<feature type="coiled-coil region" evidence="14">
    <location>
        <begin position="357"/>
        <end position="388"/>
    </location>
</feature>
<dbReference type="InterPro" id="IPR003594">
    <property type="entry name" value="HATPase_dom"/>
</dbReference>
<dbReference type="Gene3D" id="1.20.5.170">
    <property type="match status" value="1"/>
</dbReference>
<comment type="subcellular location">
    <subcellularLocation>
        <location evidence="13">Cell inner membrane</location>
    </subcellularLocation>
    <subcellularLocation>
        <location evidence="2">Cell membrane</location>
        <topology evidence="2">Multi-pass membrane protein</topology>
    </subcellularLocation>
</comment>
<dbReference type="InterPro" id="IPR003661">
    <property type="entry name" value="HisK_dim/P_dom"/>
</dbReference>
<dbReference type="InterPro" id="IPR004358">
    <property type="entry name" value="Sig_transdc_His_kin-like_C"/>
</dbReference>
<dbReference type="Pfam" id="PF02743">
    <property type="entry name" value="dCache_1"/>
    <property type="match status" value="1"/>
</dbReference>
<dbReference type="InterPro" id="IPR029151">
    <property type="entry name" value="Sensor-like_sf"/>
</dbReference>
<keyword evidence="3 13" id="KW-1003">Cell membrane</keyword>
<sequence length="625" mass="68544">MHNTAMLQRPANERFLTPEQLGRRSRRVWLVFAFLSAAVIAAGLYGANFYGRLSAIETLQRQGHTDANLKVALLRAVLERPRALPLLLADDQQVRDALAEKHIDDVVALDRKLESLVSGTSASVLYVTGKDGVAMASSNWREPLSFVGNDYSFRDYFRKAMETGTAEHYALGTVSNRPGLYISRRVGDVGSALGVVVVKMEFDQLEADWSETGRPAYVTDERGVVLITSLPSWRFMTTAPLAREEADAIRKSLQFGAAPLSPLPVSHPEEIGPDATIVRAILPGSSAAEYLRLAVAVPSTPWQLGYLIPTDQAIASSVRETRFLTLTVLLPILAFAAFLLRRRDVSAMQIAVSRIAREELERRVLERTEDLSRARDRLEAEIADHRATEAKLQGVQQDLVQANRLAILGQVAAGVAHEINQPVATIRAYAENANVFLDRRQMEPVKENLSAIAALTERIGTITEELKAFARKGRTAPEPVDLRSVIEGAVVLLRSRFAGRLDALKIELPPTGLGVVGTRIRLEQVLINLFQNALEALEGRDEAKVEVSVRETSEEVEIVVSDNGPGIPAAILDSLFTPFNTSKEKGLGLGLVISKDIVVDYGGRIDVESNDSGTRFTVHLRKAMP</sequence>
<dbReference type="PANTHER" id="PTHR43065">
    <property type="entry name" value="SENSOR HISTIDINE KINASE"/>
    <property type="match status" value="1"/>
</dbReference>
<evidence type="ECO:0000256" key="5">
    <source>
        <dbReference type="ARBA" id="ARBA00022679"/>
    </source>
</evidence>
<dbReference type="InterPro" id="IPR033479">
    <property type="entry name" value="dCache_1"/>
</dbReference>
<keyword evidence="14" id="KW-0175">Coiled coil</keyword>
<evidence type="ECO:0000256" key="9">
    <source>
        <dbReference type="ARBA" id="ARBA00022840"/>
    </source>
</evidence>
<evidence type="ECO:0000256" key="6">
    <source>
        <dbReference type="ARBA" id="ARBA00022692"/>
    </source>
</evidence>
<protein>
    <recommendedName>
        <fullName evidence="13">C4-dicarboxylate transport sensor protein</fullName>
        <ecNumber evidence="13">2.7.13.3</ecNumber>
    </recommendedName>
</protein>
<dbReference type="SUPFAM" id="SSF47384">
    <property type="entry name" value="Homodimeric domain of signal transducing histidine kinase"/>
    <property type="match status" value="1"/>
</dbReference>
<proteinExistence type="predicted"/>
<dbReference type="CDD" id="cd00082">
    <property type="entry name" value="HisKA"/>
    <property type="match status" value="1"/>
</dbReference>
<dbReference type="InterPro" id="IPR036890">
    <property type="entry name" value="HATPase_C_sf"/>
</dbReference>
<dbReference type="InterPro" id="IPR036097">
    <property type="entry name" value="HisK_dim/P_sf"/>
</dbReference>
<dbReference type="GO" id="GO:0004673">
    <property type="term" value="F:protein histidine kinase activity"/>
    <property type="evidence" value="ECO:0007669"/>
    <property type="project" value="UniProtKB-EC"/>
</dbReference>
<keyword evidence="9 13" id="KW-0067">ATP-binding</keyword>
<evidence type="ECO:0000313" key="17">
    <source>
        <dbReference type="Proteomes" id="UP001250791"/>
    </source>
</evidence>
<keyword evidence="11 13" id="KW-0902">Two-component regulatory system</keyword>
<dbReference type="PROSITE" id="PS50109">
    <property type="entry name" value="HIS_KIN"/>
    <property type="match status" value="1"/>
</dbReference>
<dbReference type="EMBL" id="JAVDUP010000007">
    <property type="protein sequence ID" value="MDR6903246.1"/>
    <property type="molecule type" value="Genomic_DNA"/>
</dbReference>
<dbReference type="Gene3D" id="1.10.287.130">
    <property type="match status" value="1"/>
</dbReference>
<evidence type="ECO:0000256" key="4">
    <source>
        <dbReference type="ARBA" id="ARBA00022553"/>
    </source>
</evidence>
<dbReference type="SMART" id="SM00387">
    <property type="entry name" value="HATPase_c"/>
    <property type="match status" value="1"/>
</dbReference>
<keyword evidence="13" id="KW-0997">Cell inner membrane</keyword>
<evidence type="ECO:0000256" key="10">
    <source>
        <dbReference type="ARBA" id="ARBA00022989"/>
    </source>
</evidence>
<dbReference type="InterPro" id="IPR005467">
    <property type="entry name" value="His_kinase_dom"/>
</dbReference>
<evidence type="ECO:0000259" key="15">
    <source>
        <dbReference type="PROSITE" id="PS50109"/>
    </source>
</evidence>
<dbReference type="SMART" id="SM00388">
    <property type="entry name" value="HisKA"/>
    <property type="match status" value="1"/>
</dbReference>
<feature type="transmembrane region" description="Helical" evidence="13">
    <location>
        <begin position="28"/>
        <end position="51"/>
    </location>
</feature>
<dbReference type="EC" id="2.7.13.3" evidence="13"/>
<keyword evidence="4" id="KW-0597">Phosphoprotein</keyword>
<comment type="caution">
    <text evidence="16">The sequence shown here is derived from an EMBL/GenBank/DDBJ whole genome shotgun (WGS) entry which is preliminary data.</text>
</comment>
<comment type="catalytic activity">
    <reaction evidence="1 13">
        <text>ATP + protein L-histidine = ADP + protein N-phospho-L-histidine.</text>
        <dbReference type="EC" id="2.7.13.3"/>
    </reaction>
</comment>
<evidence type="ECO:0000256" key="12">
    <source>
        <dbReference type="ARBA" id="ARBA00023136"/>
    </source>
</evidence>
<keyword evidence="17" id="KW-1185">Reference proteome</keyword>
<dbReference type="SUPFAM" id="SSF55874">
    <property type="entry name" value="ATPase domain of HSP90 chaperone/DNA topoisomerase II/histidine kinase"/>
    <property type="match status" value="1"/>
</dbReference>
<organism evidence="16 17">
    <name type="scientific">Rhizobium miluonense</name>
    <dbReference type="NCBI Taxonomy" id="411945"/>
    <lineage>
        <taxon>Bacteria</taxon>
        <taxon>Pseudomonadati</taxon>
        <taxon>Pseudomonadota</taxon>
        <taxon>Alphaproteobacteria</taxon>
        <taxon>Hyphomicrobiales</taxon>
        <taxon>Rhizobiaceae</taxon>
        <taxon>Rhizobium/Agrobacterium group</taxon>
        <taxon>Rhizobium</taxon>
    </lineage>
</organism>
<dbReference type="Gene3D" id="3.30.565.10">
    <property type="entry name" value="Histidine kinase-like ATPase, C-terminal domain"/>
    <property type="match status" value="1"/>
</dbReference>
<name>A0ABU1SW88_9HYPH</name>
<evidence type="ECO:0000313" key="16">
    <source>
        <dbReference type="EMBL" id="MDR6903246.1"/>
    </source>
</evidence>
<dbReference type="PANTHER" id="PTHR43065:SF46">
    <property type="entry name" value="C4-DICARBOXYLATE TRANSPORT SENSOR PROTEIN DCTB"/>
    <property type="match status" value="1"/>
</dbReference>
<dbReference type="Gene3D" id="6.10.250.3020">
    <property type="match status" value="1"/>
</dbReference>
<comment type="function">
    <text evidence="13">Member of the two-component regulatory system DctB/DctD involved in the transport of C4-dicarboxylates. DctB functions as a membrane-associated protein kinase that phosphorylates DctD in response to environmental signals.</text>
</comment>
<evidence type="ECO:0000256" key="3">
    <source>
        <dbReference type="ARBA" id="ARBA00022475"/>
    </source>
</evidence>
<accession>A0ABU1SW88</accession>
<keyword evidence="7 13" id="KW-0547">Nucleotide-binding</keyword>
<evidence type="ECO:0000256" key="13">
    <source>
        <dbReference type="PIRNR" id="PIRNR036431"/>
    </source>
</evidence>
<evidence type="ECO:0000256" key="14">
    <source>
        <dbReference type="SAM" id="Coils"/>
    </source>
</evidence>
<dbReference type="Pfam" id="PF00512">
    <property type="entry name" value="HisKA"/>
    <property type="match status" value="1"/>
</dbReference>
<keyword evidence="10 13" id="KW-1133">Transmembrane helix</keyword>
<dbReference type="Pfam" id="PF02518">
    <property type="entry name" value="HATPase_c"/>
    <property type="match status" value="1"/>
</dbReference>